<feature type="signal peptide" evidence="1">
    <location>
        <begin position="1"/>
        <end position="24"/>
    </location>
</feature>
<dbReference type="Proteomes" id="UP000230066">
    <property type="component" value="Unassembled WGS sequence"/>
</dbReference>
<keyword evidence="1" id="KW-0732">Signal</keyword>
<keyword evidence="3" id="KW-1185">Reference proteome</keyword>
<name>A0A4E0RXR3_FASHE</name>
<evidence type="ECO:0000313" key="3">
    <source>
        <dbReference type="Proteomes" id="UP000230066"/>
    </source>
</evidence>
<evidence type="ECO:0000256" key="1">
    <source>
        <dbReference type="SAM" id="SignalP"/>
    </source>
</evidence>
<dbReference type="AlphaFoldDB" id="A0A4E0RXR3"/>
<feature type="chain" id="PRO_5020035947" evidence="1">
    <location>
        <begin position="25"/>
        <end position="148"/>
    </location>
</feature>
<comment type="caution">
    <text evidence="2">The sequence shown here is derived from an EMBL/GenBank/DDBJ whole genome shotgun (WGS) entry which is preliminary data.</text>
</comment>
<proteinExistence type="predicted"/>
<reference evidence="2" key="1">
    <citation type="submission" date="2019-03" db="EMBL/GenBank/DDBJ databases">
        <title>Improved annotation for the trematode Fasciola hepatica.</title>
        <authorList>
            <person name="Choi Y.-J."/>
            <person name="Martin J."/>
            <person name="Mitreva M."/>
        </authorList>
    </citation>
    <scope>NUCLEOTIDE SEQUENCE [LARGE SCALE GENOMIC DNA]</scope>
</reference>
<evidence type="ECO:0000313" key="2">
    <source>
        <dbReference type="EMBL" id="THD26807.1"/>
    </source>
</evidence>
<protein>
    <submittedName>
        <fullName evidence="2">Uncharacterized protein</fullName>
    </submittedName>
</protein>
<sequence>MFCCTKCLFLTTLTLSLFLSSAFASSIGNSVTNTGGSITSLGGPGGLFSFGGGSSSNGGGLYSPGGNYGGYPGGRNYGRGGYNSYGGGRNDPYCDCPCSGSGSLVRKQLTILTEPWKAILETEIHLQAVSNPVTTRPAHMIKRSPVHN</sequence>
<organism evidence="2 3">
    <name type="scientific">Fasciola hepatica</name>
    <name type="common">Liver fluke</name>
    <dbReference type="NCBI Taxonomy" id="6192"/>
    <lineage>
        <taxon>Eukaryota</taxon>
        <taxon>Metazoa</taxon>
        <taxon>Spiralia</taxon>
        <taxon>Lophotrochozoa</taxon>
        <taxon>Platyhelminthes</taxon>
        <taxon>Trematoda</taxon>
        <taxon>Digenea</taxon>
        <taxon>Plagiorchiida</taxon>
        <taxon>Echinostomata</taxon>
        <taxon>Echinostomatoidea</taxon>
        <taxon>Fasciolidae</taxon>
        <taxon>Fasciola</taxon>
    </lineage>
</organism>
<gene>
    <name evidence="2" type="ORF">D915_002428</name>
</gene>
<accession>A0A4E0RXR3</accession>
<dbReference type="EMBL" id="JXXN02000623">
    <property type="protein sequence ID" value="THD26807.1"/>
    <property type="molecule type" value="Genomic_DNA"/>
</dbReference>